<dbReference type="GO" id="GO:0003677">
    <property type="term" value="F:DNA binding"/>
    <property type="evidence" value="ECO:0007669"/>
    <property type="project" value="UniProtKB-UniRule"/>
</dbReference>
<evidence type="ECO:0000256" key="4">
    <source>
        <dbReference type="SAM" id="MobiDB-lite"/>
    </source>
</evidence>
<evidence type="ECO:0000256" key="5">
    <source>
        <dbReference type="SAM" id="Phobius"/>
    </source>
</evidence>
<dbReference type="SUPFAM" id="SSF46689">
    <property type="entry name" value="Homeodomain-like"/>
    <property type="match status" value="1"/>
</dbReference>
<dbReference type="SMART" id="SM00389">
    <property type="entry name" value="HOX"/>
    <property type="match status" value="1"/>
</dbReference>
<feature type="region of interest" description="Disordered" evidence="4">
    <location>
        <begin position="185"/>
        <end position="281"/>
    </location>
</feature>
<dbReference type="CDD" id="cd00086">
    <property type="entry name" value="homeodomain"/>
    <property type="match status" value="1"/>
</dbReference>
<accession>A0A022RAL2</accession>
<dbReference type="PANTHER" id="PTHR47713">
    <property type="entry name" value="HOMEODOMAIN-LIKE SUPERFAMILY PROTEIN"/>
    <property type="match status" value="1"/>
</dbReference>
<evidence type="ECO:0000313" key="8">
    <source>
        <dbReference type="Proteomes" id="UP000030748"/>
    </source>
</evidence>
<feature type="region of interest" description="Disordered" evidence="4">
    <location>
        <begin position="579"/>
        <end position="602"/>
    </location>
</feature>
<feature type="compositionally biased region" description="Basic and acidic residues" evidence="4">
    <location>
        <begin position="214"/>
        <end position="234"/>
    </location>
</feature>
<sequence length="602" mass="68519">MKRYAKSSKLQEIRRKNQIFKPFFPQPQPQPTPNNNSLSLSLSIYIYLYIGFFLIAIDKRFGPSFFLCLEFLEFSAKFGLGVNCSWVNRRAKKVTRKNYTRRIMAEDSCEMHSEDDKALLEKNKKRIVKTREQVEALEKFYNEHKYPAESMKIQMAESIGLTEKQVSGWFCHRRLKDKKIIKNGENLTTGGRSSGVVQDRTSGHRQDSCGSTKQGEDNRNFETREVESGRHVPKEYSAVDPTYERGSHFGGTHNNNRTEDASSGSSSSLRNMSGHQNGSPFFDATAAISRYPVPKFTQPEVKSVPARRGPSGYLKLKGQVENASITAVKRQLGKHYREDGPPLGVDFDPLPPGAFESSVQDATEETYDSGEDALPASPDVSKIRQSSKFGKGCEYKRMASNNSEIDGSSFKARRKCDIPNGYIPEKFRVKNSVSNGGTYYPSRNSSVELPENIDRGIPTNPQPYRGKVREERAESWSRKYNDVSTKIPVGENSENEFFNMRMKANQYHNPEDKVTLSRQIIKDGKMYHDRRMVNENRVNIPSKNDFIGQKRMREEFPQQQYLKRSPIVDNLPPTYQVVRSAAEMPSSFSEDEESAETSSSMD</sequence>
<evidence type="ECO:0000256" key="2">
    <source>
        <dbReference type="PROSITE-ProRule" id="PRU00108"/>
    </source>
</evidence>
<keyword evidence="8" id="KW-1185">Reference proteome</keyword>
<keyword evidence="2 3" id="KW-0371">Homeobox</keyword>
<feature type="transmembrane region" description="Helical" evidence="5">
    <location>
        <begin position="38"/>
        <end position="57"/>
    </location>
</feature>
<gene>
    <name evidence="7" type="ORF">MIMGU_mgv1a003184mg</name>
</gene>
<dbReference type="InterPro" id="IPR001356">
    <property type="entry name" value="HD"/>
</dbReference>
<comment type="subcellular location">
    <subcellularLocation>
        <location evidence="1 2 3">Nucleus</location>
    </subcellularLocation>
</comment>
<keyword evidence="5" id="KW-0472">Membrane</keyword>
<keyword evidence="5" id="KW-1133">Transmembrane helix</keyword>
<evidence type="ECO:0000256" key="1">
    <source>
        <dbReference type="ARBA" id="ARBA00004123"/>
    </source>
</evidence>
<evidence type="ECO:0000259" key="6">
    <source>
        <dbReference type="PROSITE" id="PS50071"/>
    </source>
</evidence>
<name>A0A022RAL2_ERYGU</name>
<keyword evidence="5" id="KW-0812">Transmembrane</keyword>
<dbReference type="EMBL" id="KI630592">
    <property type="protein sequence ID" value="EYU35940.1"/>
    <property type="molecule type" value="Genomic_DNA"/>
</dbReference>
<keyword evidence="2 3" id="KW-0238">DNA-binding</keyword>
<dbReference type="AlphaFoldDB" id="A0A022RAL2"/>
<feature type="domain" description="Homeobox" evidence="6">
    <location>
        <begin position="120"/>
        <end position="180"/>
    </location>
</feature>
<reference evidence="7 8" key="1">
    <citation type="journal article" date="2013" name="Proc. Natl. Acad. Sci. U.S.A.">
        <title>Fine-scale variation in meiotic recombination in Mimulus inferred from population shotgun sequencing.</title>
        <authorList>
            <person name="Hellsten U."/>
            <person name="Wright K.M."/>
            <person name="Jenkins J."/>
            <person name="Shu S."/>
            <person name="Yuan Y."/>
            <person name="Wessler S.R."/>
            <person name="Schmutz J."/>
            <person name="Willis J.H."/>
            <person name="Rokhsar D.S."/>
        </authorList>
    </citation>
    <scope>NUCLEOTIDE SEQUENCE [LARGE SCALE GENOMIC DNA]</scope>
    <source>
        <strain evidence="8">cv. DUN x IM62</strain>
    </source>
</reference>
<proteinExistence type="predicted"/>
<dbReference type="Proteomes" id="UP000030748">
    <property type="component" value="Unassembled WGS sequence"/>
</dbReference>
<dbReference type="Gene3D" id="1.10.10.60">
    <property type="entry name" value="Homeodomain-like"/>
    <property type="match status" value="1"/>
</dbReference>
<evidence type="ECO:0000313" key="7">
    <source>
        <dbReference type="EMBL" id="EYU35940.1"/>
    </source>
</evidence>
<dbReference type="GO" id="GO:0005634">
    <property type="term" value="C:nucleus"/>
    <property type="evidence" value="ECO:0007669"/>
    <property type="project" value="UniProtKB-SubCell"/>
</dbReference>
<dbReference type="eggNOG" id="KOG0488">
    <property type="taxonomic scope" value="Eukaryota"/>
</dbReference>
<organism evidence="7 8">
    <name type="scientific">Erythranthe guttata</name>
    <name type="common">Yellow monkey flower</name>
    <name type="synonym">Mimulus guttatus</name>
    <dbReference type="NCBI Taxonomy" id="4155"/>
    <lineage>
        <taxon>Eukaryota</taxon>
        <taxon>Viridiplantae</taxon>
        <taxon>Streptophyta</taxon>
        <taxon>Embryophyta</taxon>
        <taxon>Tracheophyta</taxon>
        <taxon>Spermatophyta</taxon>
        <taxon>Magnoliopsida</taxon>
        <taxon>eudicotyledons</taxon>
        <taxon>Gunneridae</taxon>
        <taxon>Pentapetalae</taxon>
        <taxon>asterids</taxon>
        <taxon>lamiids</taxon>
        <taxon>Lamiales</taxon>
        <taxon>Phrymaceae</taxon>
        <taxon>Erythranthe</taxon>
    </lineage>
</organism>
<feature type="region of interest" description="Disordered" evidence="4">
    <location>
        <begin position="441"/>
        <end position="467"/>
    </location>
</feature>
<keyword evidence="2 3" id="KW-0539">Nucleus</keyword>
<dbReference type="PROSITE" id="PS50071">
    <property type="entry name" value="HOMEOBOX_2"/>
    <property type="match status" value="1"/>
</dbReference>
<protein>
    <recommendedName>
        <fullName evidence="6">Homeobox domain-containing protein</fullName>
    </recommendedName>
</protein>
<feature type="compositionally biased region" description="Polar residues" evidence="4">
    <location>
        <begin position="185"/>
        <end position="200"/>
    </location>
</feature>
<dbReference type="PANTHER" id="PTHR47713:SF2">
    <property type="entry name" value="HOMEODOMAIN-LIKE SUPERFAMILY PROTEIN"/>
    <property type="match status" value="1"/>
</dbReference>
<feature type="DNA-binding region" description="Homeobox" evidence="2">
    <location>
        <begin position="122"/>
        <end position="181"/>
    </location>
</feature>
<dbReference type="InterPro" id="IPR009057">
    <property type="entry name" value="Homeodomain-like_sf"/>
</dbReference>
<evidence type="ECO:0000256" key="3">
    <source>
        <dbReference type="RuleBase" id="RU000682"/>
    </source>
</evidence>
<feature type="compositionally biased region" description="Polar residues" evidence="4">
    <location>
        <begin position="269"/>
        <end position="279"/>
    </location>
</feature>
<dbReference type="Pfam" id="PF00046">
    <property type="entry name" value="Homeodomain"/>
    <property type="match status" value="1"/>
</dbReference>